<evidence type="ECO:0000256" key="1">
    <source>
        <dbReference type="ARBA" id="ARBA00004651"/>
    </source>
</evidence>
<dbReference type="Gene3D" id="1.20.1110.10">
    <property type="entry name" value="Calcium-transporting ATPase, transmembrane domain"/>
    <property type="match status" value="1"/>
</dbReference>
<keyword evidence="11 12" id="KW-0472">Membrane</keyword>
<dbReference type="InterPro" id="IPR018303">
    <property type="entry name" value="ATPase_P-typ_P_site"/>
</dbReference>
<dbReference type="InterPro" id="IPR006068">
    <property type="entry name" value="ATPase_P-typ_cation-transptr_C"/>
</dbReference>
<dbReference type="Pfam" id="PF00689">
    <property type="entry name" value="Cation_ATPase_C"/>
    <property type="match status" value="1"/>
</dbReference>
<comment type="similarity">
    <text evidence="2">Belongs to the cation transport ATPase (P-type) (TC 3.A.3) family. Type IIA subfamily.</text>
</comment>
<dbReference type="InterPro" id="IPR023298">
    <property type="entry name" value="ATPase_P-typ_TM_dom_sf"/>
</dbReference>
<name>A0A0H3J2A2_CLOPA</name>
<dbReference type="InterPro" id="IPR059000">
    <property type="entry name" value="ATPase_P-type_domA"/>
</dbReference>
<keyword evidence="9" id="KW-1278">Translocase</keyword>
<protein>
    <submittedName>
        <fullName evidence="14">ATPase HAD superfamily, subfamily IC</fullName>
    </submittedName>
    <submittedName>
        <fullName evidence="15">ATPase, P-type (Transporting), HAD superfamily, subfamily IC</fullName>
        <ecNumber evidence="15">3.6.3.8</ecNumber>
    </submittedName>
</protein>
<evidence type="ECO:0000256" key="7">
    <source>
        <dbReference type="ARBA" id="ARBA00022840"/>
    </source>
</evidence>
<dbReference type="InterPro" id="IPR023214">
    <property type="entry name" value="HAD_sf"/>
</dbReference>
<dbReference type="Gene3D" id="2.70.150.10">
    <property type="entry name" value="Calcium-transporting ATPase, cytoplasmic transduction domain A"/>
    <property type="match status" value="1"/>
</dbReference>
<keyword evidence="17" id="KW-1185">Reference proteome</keyword>
<dbReference type="NCBIfam" id="TIGR01494">
    <property type="entry name" value="ATPase_P-type"/>
    <property type="match status" value="3"/>
</dbReference>
<dbReference type="Pfam" id="PF00690">
    <property type="entry name" value="Cation_ATPase_N"/>
    <property type="match status" value="1"/>
</dbReference>
<dbReference type="SUPFAM" id="SSF81660">
    <property type="entry name" value="Metal cation-transporting ATPase, ATP-binding domain N"/>
    <property type="match status" value="1"/>
</dbReference>
<keyword evidence="6" id="KW-0547">Nucleotide-binding</keyword>
<evidence type="ECO:0000313" key="14">
    <source>
        <dbReference type="EMBL" id="AJA50890.1"/>
    </source>
</evidence>
<keyword evidence="10 12" id="KW-1133">Transmembrane helix</keyword>
<dbReference type="Proteomes" id="UP000028042">
    <property type="component" value="Unassembled WGS sequence"/>
</dbReference>
<dbReference type="Proteomes" id="UP000030905">
    <property type="component" value="Chromosome"/>
</dbReference>
<dbReference type="InterPro" id="IPR008250">
    <property type="entry name" value="ATPase_P-typ_transduc_dom_A_sf"/>
</dbReference>
<dbReference type="EC" id="3.6.3.8" evidence="15"/>
<reference evidence="15" key="2">
    <citation type="submission" date="2015-10" db="EMBL/GenBank/DDBJ databases">
        <title>Improved Draft Genome Sequence of Clostridium pasteurianum Strain ATCC 6013 (DSM 525) Using a Hybrid Next-Generation Sequencing Approach.</title>
        <authorList>
            <person name="Pyne M.E."/>
            <person name="Utturkar S.M."/>
            <person name="Brown S.D."/>
            <person name="Moo-Young M."/>
            <person name="Chung D.A."/>
            <person name="Chou P.C."/>
        </authorList>
    </citation>
    <scope>NUCLEOTIDE SEQUENCE</scope>
    <source>
        <strain evidence="15">ATCC 6013</strain>
    </source>
</reference>
<evidence type="ECO:0000256" key="8">
    <source>
        <dbReference type="ARBA" id="ARBA00022842"/>
    </source>
</evidence>
<keyword evidence="5 12" id="KW-0812">Transmembrane</keyword>
<dbReference type="SFLD" id="SFLDG00002">
    <property type="entry name" value="C1.7:_P-type_atpase_like"/>
    <property type="match status" value="1"/>
</dbReference>
<dbReference type="KEGG" id="cpat:CLPA_c08020"/>
<dbReference type="EMBL" id="CP009268">
    <property type="protein sequence ID" value="AJA50890.1"/>
    <property type="molecule type" value="Genomic_DNA"/>
</dbReference>
<dbReference type="SUPFAM" id="SSF56784">
    <property type="entry name" value="HAD-like"/>
    <property type="match status" value="1"/>
</dbReference>
<evidence type="ECO:0000313" key="16">
    <source>
        <dbReference type="Proteomes" id="UP000028042"/>
    </source>
</evidence>
<dbReference type="SFLD" id="SFLDS00003">
    <property type="entry name" value="Haloacid_Dehalogenase"/>
    <property type="match status" value="1"/>
</dbReference>
<evidence type="ECO:0000313" key="15">
    <source>
        <dbReference type="EMBL" id="KRU13101.1"/>
    </source>
</evidence>
<dbReference type="SUPFAM" id="SSF81653">
    <property type="entry name" value="Calcium ATPase, transduction domain A"/>
    <property type="match status" value="1"/>
</dbReference>
<dbReference type="RefSeq" id="WP_003446935.1">
    <property type="nucleotide sequence ID" value="NZ_ANZB01000013.1"/>
</dbReference>
<feature type="transmembrane region" description="Helical" evidence="12">
    <location>
        <begin position="368"/>
        <end position="387"/>
    </location>
</feature>
<dbReference type="PANTHER" id="PTHR43294">
    <property type="entry name" value="SODIUM/POTASSIUM-TRANSPORTING ATPASE SUBUNIT ALPHA"/>
    <property type="match status" value="1"/>
</dbReference>
<dbReference type="InterPro" id="IPR036412">
    <property type="entry name" value="HAD-like_sf"/>
</dbReference>
<keyword evidence="15" id="KW-0378">Hydrolase</keyword>
<dbReference type="InterPro" id="IPR050510">
    <property type="entry name" value="Cation_transp_ATPase_P-type"/>
</dbReference>
<dbReference type="Pfam" id="PF08282">
    <property type="entry name" value="Hydrolase_3"/>
    <property type="match status" value="1"/>
</dbReference>
<comment type="subcellular location">
    <subcellularLocation>
        <location evidence="1">Cell membrane</location>
        <topology evidence="1">Multi-pass membrane protein</topology>
    </subcellularLocation>
</comment>
<dbReference type="PANTHER" id="PTHR43294:SF21">
    <property type="entry name" value="CATION TRANSPORTING ATPASE"/>
    <property type="match status" value="1"/>
</dbReference>
<dbReference type="PRINTS" id="PR00119">
    <property type="entry name" value="CATATPASE"/>
</dbReference>
<feature type="transmembrane region" description="Helical" evidence="12">
    <location>
        <begin position="187"/>
        <end position="213"/>
    </location>
</feature>
<evidence type="ECO:0000256" key="11">
    <source>
        <dbReference type="ARBA" id="ARBA00023136"/>
    </source>
</evidence>
<dbReference type="AlphaFoldDB" id="A0A0H3J2A2"/>
<dbReference type="InterPro" id="IPR023299">
    <property type="entry name" value="ATPase_P-typ_cyto_dom_N"/>
</dbReference>
<gene>
    <name evidence="14" type="ORF">CLPA_c08020</name>
    <name evidence="15" type="ORF">CP6013_02349</name>
</gene>
<dbReference type="eggNOG" id="COG0474">
    <property type="taxonomic scope" value="Bacteria"/>
</dbReference>
<dbReference type="Gene3D" id="3.40.1110.10">
    <property type="entry name" value="Calcium-transporting ATPase, cytoplasmic domain N"/>
    <property type="match status" value="1"/>
</dbReference>
<proteinExistence type="inferred from homology"/>
<feature type="transmembrane region" description="Helical" evidence="12">
    <location>
        <begin position="941"/>
        <end position="963"/>
    </location>
</feature>
<accession>A0A0H3J2A2</accession>
<dbReference type="GO" id="GO:0005886">
    <property type="term" value="C:plasma membrane"/>
    <property type="evidence" value="ECO:0007669"/>
    <property type="project" value="UniProtKB-SubCell"/>
</dbReference>
<dbReference type="GO" id="GO:0005524">
    <property type="term" value="F:ATP binding"/>
    <property type="evidence" value="ECO:0007669"/>
    <property type="project" value="UniProtKB-KW"/>
</dbReference>
<evidence type="ECO:0000256" key="10">
    <source>
        <dbReference type="ARBA" id="ARBA00022989"/>
    </source>
</evidence>
<dbReference type="FunFam" id="3.40.50.1000:FF:000083">
    <property type="entry name" value="Sodium/potassium-transporting ATPase subunit alpha"/>
    <property type="match status" value="1"/>
</dbReference>
<feature type="transmembrane region" description="Helical" evidence="12">
    <location>
        <begin position="818"/>
        <end position="840"/>
    </location>
</feature>
<keyword evidence="4" id="KW-0597">Phosphoprotein</keyword>
<dbReference type="Gene3D" id="3.40.50.1000">
    <property type="entry name" value="HAD superfamily/HAD-like"/>
    <property type="match status" value="1"/>
</dbReference>
<keyword evidence="7" id="KW-0067">ATP-binding</keyword>
<evidence type="ECO:0000259" key="13">
    <source>
        <dbReference type="SMART" id="SM00831"/>
    </source>
</evidence>
<dbReference type="EMBL" id="JPGY02000001">
    <property type="protein sequence ID" value="KRU13101.1"/>
    <property type="molecule type" value="Genomic_DNA"/>
</dbReference>
<dbReference type="PROSITE" id="PS00154">
    <property type="entry name" value="ATPASE_E1_E2"/>
    <property type="match status" value="1"/>
</dbReference>
<dbReference type="SMART" id="SM00831">
    <property type="entry name" value="Cation_ATPase_N"/>
    <property type="match status" value="1"/>
</dbReference>
<evidence type="ECO:0000256" key="3">
    <source>
        <dbReference type="ARBA" id="ARBA00022475"/>
    </source>
</evidence>
<dbReference type="Pfam" id="PF00122">
    <property type="entry name" value="E1-E2_ATPase"/>
    <property type="match status" value="1"/>
</dbReference>
<evidence type="ECO:0000256" key="9">
    <source>
        <dbReference type="ARBA" id="ARBA00022967"/>
    </source>
</evidence>
<dbReference type="PATRIC" id="fig|1262449.3.peg.3222"/>
<evidence type="ECO:0000256" key="5">
    <source>
        <dbReference type="ARBA" id="ARBA00022692"/>
    </source>
</evidence>
<feature type="domain" description="Cation-transporting P-type ATPase N-terminal" evidence="13">
    <location>
        <begin position="126"/>
        <end position="200"/>
    </location>
</feature>
<evidence type="ECO:0000256" key="6">
    <source>
        <dbReference type="ARBA" id="ARBA00022741"/>
    </source>
</evidence>
<evidence type="ECO:0000256" key="2">
    <source>
        <dbReference type="ARBA" id="ARBA00005675"/>
    </source>
</evidence>
<dbReference type="KEGG" id="cpae:CPAST_c08020"/>
<dbReference type="Pfam" id="PF13246">
    <property type="entry name" value="Cation_ATPase"/>
    <property type="match status" value="1"/>
</dbReference>
<evidence type="ECO:0000256" key="4">
    <source>
        <dbReference type="ARBA" id="ARBA00022553"/>
    </source>
</evidence>
<dbReference type="PRINTS" id="PR00120">
    <property type="entry name" value="HATPASE"/>
</dbReference>
<evidence type="ECO:0000313" key="17">
    <source>
        <dbReference type="Proteomes" id="UP000030905"/>
    </source>
</evidence>
<keyword evidence="3" id="KW-1003">Cell membrane</keyword>
<dbReference type="SFLD" id="SFLDF00027">
    <property type="entry name" value="p-type_atpase"/>
    <property type="match status" value="1"/>
</dbReference>
<dbReference type="GeneID" id="93073014"/>
<dbReference type="SUPFAM" id="SSF81665">
    <property type="entry name" value="Calcium ATPase, transmembrane domain M"/>
    <property type="match status" value="1"/>
</dbReference>
<keyword evidence="8" id="KW-0460">Magnesium</keyword>
<reference evidence="15 16" key="3">
    <citation type="journal article" name="Genome Announc.">
        <title>Improved Draft Genome Sequence of Clostridium pasteurianum Strain ATCC 6013 (DSM 525) Using a Hybrid Next-Generation Sequencing Approach.</title>
        <authorList>
            <person name="Pyne M.E."/>
            <person name="Utturkar S."/>
            <person name="Brown S.D."/>
            <person name="Moo-Young M."/>
            <person name="Chung D.A."/>
            <person name="Chou C.P."/>
        </authorList>
    </citation>
    <scope>NUCLEOTIDE SEQUENCE [LARGE SCALE GENOMIC DNA]</scope>
    <source>
        <strain evidence="15 16">ATCC 6013</strain>
    </source>
</reference>
<dbReference type="FunFam" id="2.70.150.10:FF:000160">
    <property type="entry name" value="Sarcoplasmic/endoplasmic reticulum calcium ATPase 1"/>
    <property type="match status" value="1"/>
</dbReference>
<organism evidence="14 17">
    <name type="scientific">Clostridium pasteurianum DSM 525 = ATCC 6013</name>
    <dbReference type="NCBI Taxonomy" id="1262449"/>
    <lineage>
        <taxon>Bacteria</taxon>
        <taxon>Bacillati</taxon>
        <taxon>Bacillota</taxon>
        <taxon>Clostridia</taxon>
        <taxon>Eubacteriales</taxon>
        <taxon>Clostridiaceae</taxon>
        <taxon>Clostridium</taxon>
    </lineage>
</organism>
<sequence length="988" mass="108804">MSQSTAVRIDYKNKVRRRENRLYKRIRVPLTYIYKNRQNAQQIEILLSRKHGIQLVRANPINSKVLVVYDEWIMDEDSIINLLKRIVEELKLKKDKFNRKSTDNYNEEVALAIAPEFQDDEDDKHRWYAMDMKNIKILLKTDYERGISDKSAKSRLRSYGFNVISEKKKESLFKRFISDLNDTSVKLLLGVGTISFFLGQIIDGAVIFGMVFLETLIGMAHQNKAEKSIGSLKNMIVHRASVIRNGSEMQVETKKLVPGDIICLEAGDKVPADARIIKCNFLRVNEASLTGESAAISKGIGICEKNTELGSRNNMLYMGTNIVSGNAVAVIVETGMKTEIGNIAAMLQSIGIDESPMQIKMKNFTRKLTKICIIVCIGASAMGLLLGRSLAQILNLSVSLAVGALPESLPALVTIAMGLSVQRLSIKNTVVRKMNAVEALGSANVICCDKTGTLTLNEMTIKKMYCDKALYKMTGIGYEPKGEIELLEGEPNKNVSRDELLRAGILCSNTKLVQRDNQWQVQGDPTEGALLTAAEKCNIKEEIVKSEFERIREIPFDSCRRYMTVVVKNKSQIKAYCKGAFSKIMDKCSMIYEDGEMRLFTKADREKLSSIQKDMTGEGLRVLSFAYKNLKSERDDINGNFTFMGLVAMEDSPRLEVKNSIEKCHKAGIKVVMITGDNKDTASSIGEQLGLLNGGLVITGNELEDMSDKELDSKVGNIEIFARTSPEQKFRIVKSFKRCGYVVAMTGDGVNDAPAIKEANIGIAMGNNGSDVAKDVADITLIDDNFSSIVRAIEEGRAVSNNVRNTTRYLLAGSVGELIAIGVCSFTGGILPLIAIQVLWTNIVSESILGVSLAIEAATGEEMKCPPAKKSTELIDRNLSSKIIKRGMGIGVTSVALFKGYNMLGLGVQKARTMAFSNLILTQVVNVYDCKNNKKITDNIYMTYATASSVALLGAIIYVPFFASIFKTVPLGIVDAGILATSVSASRI</sequence>
<dbReference type="GO" id="GO:0016887">
    <property type="term" value="F:ATP hydrolysis activity"/>
    <property type="evidence" value="ECO:0007669"/>
    <property type="project" value="InterPro"/>
</dbReference>
<evidence type="ECO:0000256" key="12">
    <source>
        <dbReference type="SAM" id="Phobius"/>
    </source>
</evidence>
<dbReference type="InterPro" id="IPR004014">
    <property type="entry name" value="ATPase_P-typ_cation-transptr_N"/>
</dbReference>
<reference evidence="14 17" key="1">
    <citation type="journal article" date="2015" name="Genome Announc.">
        <title>Complete Genome Sequence of the Nitrogen-Fixing and Solvent-Producing Clostridium pasteurianum DSM 525.</title>
        <authorList>
            <person name="Poehlein A."/>
            <person name="Grosse-Honebrink A."/>
            <person name="Zhang Y."/>
            <person name="Minton N.P."/>
            <person name="Daniel R."/>
        </authorList>
    </citation>
    <scope>NUCLEOTIDE SEQUENCE [LARGE SCALE GENOMIC DNA]</scope>
    <source>
        <strain evidence="14">DSM 525</strain>
        <strain evidence="17">DSM 525 / ATCC 6013</strain>
    </source>
</reference>
<dbReference type="InterPro" id="IPR044492">
    <property type="entry name" value="P_typ_ATPase_HD_dom"/>
</dbReference>
<dbReference type="InterPro" id="IPR001757">
    <property type="entry name" value="P_typ_ATPase"/>
</dbReference>